<organism evidence="1 2">
    <name type="scientific">Acetivibrio straminisolvens JCM 21531</name>
    <dbReference type="NCBI Taxonomy" id="1294263"/>
    <lineage>
        <taxon>Bacteria</taxon>
        <taxon>Bacillati</taxon>
        <taxon>Bacillota</taxon>
        <taxon>Clostridia</taxon>
        <taxon>Eubacteriales</taxon>
        <taxon>Oscillospiraceae</taxon>
        <taxon>Acetivibrio</taxon>
    </lineage>
</organism>
<dbReference type="AlphaFoldDB" id="W4V9D5"/>
<dbReference type="EMBL" id="BAVR01000046">
    <property type="protein sequence ID" value="GAE89801.1"/>
    <property type="molecule type" value="Genomic_DNA"/>
</dbReference>
<gene>
    <name evidence="1" type="ORF">JCM21531_3364</name>
</gene>
<sequence length="85" mass="9917">MLEKEKKTNASQPVEMTPELESKMVSEAYKRHRVDGKYICDQYAPLGSIDNPVVVGIPEYSHWLYYDYQRKCWILTDGLGNGYIR</sequence>
<name>W4V9D5_9FIRM</name>
<evidence type="ECO:0000313" key="1">
    <source>
        <dbReference type="EMBL" id="GAE89801.1"/>
    </source>
</evidence>
<accession>W4V9D5</accession>
<comment type="caution">
    <text evidence="1">The sequence shown here is derived from an EMBL/GenBank/DDBJ whole genome shotgun (WGS) entry which is preliminary data.</text>
</comment>
<protein>
    <submittedName>
        <fullName evidence="1">Uncharacterized protein</fullName>
    </submittedName>
</protein>
<dbReference type="RefSeq" id="WP_038290301.1">
    <property type="nucleotide sequence ID" value="NZ_BAVR01000046.1"/>
</dbReference>
<proteinExistence type="predicted"/>
<keyword evidence="2" id="KW-1185">Reference proteome</keyword>
<dbReference type="Proteomes" id="UP000019109">
    <property type="component" value="Unassembled WGS sequence"/>
</dbReference>
<dbReference type="STRING" id="1294263.JCM21531_3364"/>
<reference evidence="1" key="1">
    <citation type="journal article" date="2014" name="Genome Announc.">
        <title>Draft Genome Sequence of Clostridium straminisolvens Strain JCM 21531T, Isolated from a Cellulose-Degrading Bacterial Community.</title>
        <authorList>
            <person name="Yuki M."/>
            <person name="Oshima K."/>
            <person name="Suda W."/>
            <person name="Sakamoto M."/>
            <person name="Kitamura K."/>
            <person name="Iida T."/>
            <person name="Hattori M."/>
            <person name="Ohkuma M."/>
        </authorList>
    </citation>
    <scope>NUCLEOTIDE SEQUENCE [LARGE SCALE GENOMIC DNA]</scope>
    <source>
        <strain evidence="1">JCM 21531</strain>
    </source>
</reference>
<evidence type="ECO:0000313" key="2">
    <source>
        <dbReference type="Proteomes" id="UP000019109"/>
    </source>
</evidence>